<feature type="signal peptide" evidence="4">
    <location>
        <begin position="1"/>
        <end position="21"/>
    </location>
</feature>
<reference evidence="5" key="1">
    <citation type="submission" date="2022-07" db="EMBL/GenBank/DDBJ databases">
        <authorList>
            <person name="Otstavnykh N."/>
            <person name="Isaeva M."/>
            <person name="Bystritskaya E."/>
        </authorList>
    </citation>
    <scope>NUCLEOTIDE SEQUENCE</scope>
    <source>
        <strain evidence="5">10Alg 79</strain>
    </source>
</reference>
<dbReference type="RefSeq" id="WP_317626253.1">
    <property type="nucleotide sequence ID" value="NZ_JANFFA010000003.1"/>
</dbReference>
<keyword evidence="1" id="KW-0677">Repeat</keyword>
<sequence>MRKVWIIAGVVGIWLAGGVQAQCPPAPDHGVALARLIEQLRAAPDARMAQQISDEMWALWLDAPDPAAQALLDLGMHRREAGELPEAREALDELAAYCPAYAEGFNQRAFVSFIAGDYAAAVPDLDRALELQPTHLGALTGRAMALIALGRDDAARRDLIRAVSLNPWLAEKRLLDGLDGAAPGEKL</sequence>
<keyword evidence="6" id="KW-1185">Reference proteome</keyword>
<dbReference type="PANTHER" id="PTHR44858:SF1">
    <property type="entry name" value="UDP-N-ACETYLGLUCOSAMINE--PEPTIDE N-ACETYLGLUCOSAMINYLTRANSFERASE SPINDLY-RELATED"/>
    <property type="match status" value="1"/>
</dbReference>
<protein>
    <submittedName>
        <fullName evidence="5">Tetratricopeptide repeat protein</fullName>
    </submittedName>
</protein>
<dbReference type="EMBL" id="JANFFA010000003">
    <property type="protein sequence ID" value="MDQ2094631.1"/>
    <property type="molecule type" value="Genomic_DNA"/>
</dbReference>
<feature type="chain" id="PRO_5042464439" evidence="4">
    <location>
        <begin position="22"/>
        <end position="187"/>
    </location>
</feature>
<reference evidence="5" key="2">
    <citation type="submission" date="2023-04" db="EMBL/GenBank/DDBJ databases">
        <title>'Rhodoalgimonas zhirmunskyi' gen. nov., isolated from a red alga.</title>
        <authorList>
            <person name="Nedashkovskaya O.I."/>
            <person name="Otstavnykh N.Y."/>
            <person name="Bystritskaya E.P."/>
            <person name="Balabanova L.A."/>
            <person name="Isaeva M.P."/>
        </authorList>
    </citation>
    <scope>NUCLEOTIDE SEQUENCE</scope>
    <source>
        <strain evidence="5">10Alg 79</strain>
    </source>
</reference>
<dbReference type="InterPro" id="IPR019734">
    <property type="entry name" value="TPR_rpt"/>
</dbReference>
<name>A0AAJ1UE30_9RHOB</name>
<comment type="caution">
    <text evidence="5">The sequence shown here is derived from an EMBL/GenBank/DDBJ whole genome shotgun (WGS) entry which is preliminary data.</text>
</comment>
<keyword evidence="2 3" id="KW-0802">TPR repeat</keyword>
<dbReference type="Gene3D" id="1.25.40.10">
    <property type="entry name" value="Tetratricopeptide repeat domain"/>
    <property type="match status" value="1"/>
</dbReference>
<dbReference type="AlphaFoldDB" id="A0AAJ1UE30"/>
<evidence type="ECO:0000256" key="4">
    <source>
        <dbReference type="SAM" id="SignalP"/>
    </source>
</evidence>
<accession>A0AAJ1UE30</accession>
<evidence type="ECO:0000313" key="6">
    <source>
        <dbReference type="Proteomes" id="UP001227162"/>
    </source>
</evidence>
<dbReference type="InterPro" id="IPR011990">
    <property type="entry name" value="TPR-like_helical_dom_sf"/>
</dbReference>
<gene>
    <name evidence="5" type="ORF">NOI20_10970</name>
</gene>
<dbReference type="PANTHER" id="PTHR44858">
    <property type="entry name" value="TETRATRICOPEPTIDE REPEAT PROTEIN 6"/>
    <property type="match status" value="1"/>
</dbReference>
<evidence type="ECO:0000313" key="5">
    <source>
        <dbReference type="EMBL" id="MDQ2094631.1"/>
    </source>
</evidence>
<dbReference type="Proteomes" id="UP001227162">
    <property type="component" value="Unassembled WGS sequence"/>
</dbReference>
<dbReference type="SMART" id="SM00028">
    <property type="entry name" value="TPR"/>
    <property type="match status" value="3"/>
</dbReference>
<evidence type="ECO:0000256" key="2">
    <source>
        <dbReference type="ARBA" id="ARBA00022803"/>
    </source>
</evidence>
<proteinExistence type="predicted"/>
<feature type="repeat" description="TPR" evidence="3">
    <location>
        <begin position="102"/>
        <end position="135"/>
    </location>
</feature>
<dbReference type="SUPFAM" id="SSF48452">
    <property type="entry name" value="TPR-like"/>
    <property type="match status" value="1"/>
</dbReference>
<dbReference type="Pfam" id="PF14559">
    <property type="entry name" value="TPR_19"/>
    <property type="match status" value="1"/>
</dbReference>
<keyword evidence="4" id="KW-0732">Signal</keyword>
<evidence type="ECO:0000256" key="1">
    <source>
        <dbReference type="ARBA" id="ARBA00022737"/>
    </source>
</evidence>
<dbReference type="PROSITE" id="PS50005">
    <property type="entry name" value="TPR"/>
    <property type="match status" value="1"/>
</dbReference>
<evidence type="ECO:0000256" key="3">
    <source>
        <dbReference type="PROSITE-ProRule" id="PRU00339"/>
    </source>
</evidence>
<organism evidence="5 6">
    <name type="scientific">Rhodalgimonas zhirmunskyi</name>
    <dbReference type="NCBI Taxonomy" id="2964767"/>
    <lineage>
        <taxon>Bacteria</taxon>
        <taxon>Pseudomonadati</taxon>
        <taxon>Pseudomonadota</taxon>
        <taxon>Alphaproteobacteria</taxon>
        <taxon>Rhodobacterales</taxon>
        <taxon>Roseobacteraceae</taxon>
        <taxon>Rhodalgimonas</taxon>
    </lineage>
</organism>
<dbReference type="InterPro" id="IPR050498">
    <property type="entry name" value="Ycf3"/>
</dbReference>